<sequence>MNMFRASKVENIECENQAKFVQERILATEEKLASLCTVFGTYFQKICRLRDAGDDIASTVFKYGTEEVINKTVKINLVKFAESMATIGDLGESRISVIEQNVVKPFLQYSTLCRNAKNEVRNLLSAKENELSRRRHLIKIKAETELSKAAAESSQVQRALEEHIEIFERKKILDIKTILMEFVMSELRFHAEALEVYTEAYRSLMEINVDSDFQ</sequence>
<evidence type="ECO:0000313" key="1">
    <source>
        <dbReference type="EnsemblMetazoa" id="RPRC002238-PA"/>
    </source>
</evidence>
<dbReference type="eggNOG" id="ENOG502QQ0N">
    <property type="taxonomic scope" value="Eukaryota"/>
</dbReference>
<dbReference type="InterPro" id="IPR009602">
    <property type="entry name" value="CBAR/FAM92"/>
</dbReference>
<dbReference type="InterPro" id="IPR027267">
    <property type="entry name" value="AH/BAR_dom_sf"/>
</dbReference>
<dbReference type="GO" id="GO:0060271">
    <property type="term" value="P:cilium assembly"/>
    <property type="evidence" value="ECO:0007669"/>
    <property type="project" value="TreeGrafter"/>
</dbReference>
<dbReference type="AlphaFoldDB" id="T1HDW6"/>
<dbReference type="EnsemblMetazoa" id="RPRC002238-RA">
    <property type="protein sequence ID" value="RPRC002238-PA"/>
    <property type="gene ID" value="RPRC002238"/>
</dbReference>
<reference evidence="1" key="1">
    <citation type="submission" date="2015-05" db="UniProtKB">
        <authorList>
            <consortium name="EnsemblMetazoa"/>
        </authorList>
    </citation>
    <scope>IDENTIFICATION</scope>
</reference>
<dbReference type="HOGENOM" id="CLU_072172_0_0_1"/>
<dbReference type="PANTHER" id="PTHR21223">
    <property type="entry name" value="CBY1-INTERACTING BAR DOMAIN-CONTAINING PROTEIN HOMOLOG"/>
    <property type="match status" value="1"/>
</dbReference>
<dbReference type="Gene3D" id="1.20.1270.60">
    <property type="entry name" value="Arfaptin homology (AH) domain/BAR domain"/>
    <property type="match status" value="1"/>
</dbReference>
<dbReference type="EMBL" id="ACPB03022918">
    <property type="status" value="NOT_ANNOTATED_CDS"/>
    <property type="molecule type" value="Genomic_DNA"/>
</dbReference>
<dbReference type="STRING" id="13249.T1HDW6"/>
<dbReference type="SUPFAM" id="SSF103657">
    <property type="entry name" value="BAR/IMD domain-like"/>
    <property type="match status" value="1"/>
</dbReference>
<organism evidence="1 2">
    <name type="scientific">Rhodnius prolixus</name>
    <name type="common">Triatomid bug</name>
    <dbReference type="NCBI Taxonomy" id="13249"/>
    <lineage>
        <taxon>Eukaryota</taxon>
        <taxon>Metazoa</taxon>
        <taxon>Ecdysozoa</taxon>
        <taxon>Arthropoda</taxon>
        <taxon>Hexapoda</taxon>
        <taxon>Insecta</taxon>
        <taxon>Pterygota</taxon>
        <taxon>Neoptera</taxon>
        <taxon>Paraneoptera</taxon>
        <taxon>Hemiptera</taxon>
        <taxon>Heteroptera</taxon>
        <taxon>Panheteroptera</taxon>
        <taxon>Cimicomorpha</taxon>
        <taxon>Reduviidae</taxon>
        <taxon>Triatominae</taxon>
        <taxon>Rhodnius</taxon>
    </lineage>
</organism>
<dbReference type="GO" id="GO:0036064">
    <property type="term" value="C:ciliary basal body"/>
    <property type="evidence" value="ECO:0007669"/>
    <property type="project" value="TreeGrafter"/>
</dbReference>
<name>T1HDW6_RHOPR</name>
<proteinExistence type="predicted"/>
<dbReference type="Pfam" id="PF06730">
    <property type="entry name" value="FAM92"/>
    <property type="match status" value="1"/>
</dbReference>
<protein>
    <recommendedName>
        <fullName evidence="3">BAR domain-containing protein</fullName>
    </recommendedName>
</protein>
<evidence type="ECO:0008006" key="3">
    <source>
        <dbReference type="Google" id="ProtNLM"/>
    </source>
</evidence>
<evidence type="ECO:0000313" key="2">
    <source>
        <dbReference type="Proteomes" id="UP000015103"/>
    </source>
</evidence>
<dbReference type="InParanoid" id="T1HDW6"/>
<dbReference type="FunCoup" id="T1HDW6">
    <property type="interactions" value="165"/>
</dbReference>
<dbReference type="PANTHER" id="PTHR21223:SF2">
    <property type="entry name" value="CBY1-INTERACTING BAR DOMAIN-CONTAINING PROTEIN HOMOLOG"/>
    <property type="match status" value="1"/>
</dbReference>
<dbReference type="VEuPathDB" id="VectorBase:RPRC002238"/>
<accession>T1HDW6</accession>
<dbReference type="Proteomes" id="UP000015103">
    <property type="component" value="Unassembled WGS sequence"/>
</dbReference>
<dbReference type="OMA" id="RPINATN"/>
<dbReference type="GO" id="GO:0035869">
    <property type="term" value="C:ciliary transition zone"/>
    <property type="evidence" value="ECO:0007669"/>
    <property type="project" value="TreeGrafter"/>
</dbReference>
<keyword evidence="2" id="KW-1185">Reference proteome</keyword>